<dbReference type="OMA" id="ISQREGA"/>
<accession>A0A834ZYQ3</accession>
<evidence type="ECO:0000313" key="3">
    <source>
        <dbReference type="Proteomes" id="UP000655225"/>
    </source>
</evidence>
<keyword evidence="3" id="KW-1185">Reference proteome</keyword>
<feature type="region of interest" description="Disordered" evidence="1">
    <location>
        <begin position="1"/>
        <end position="82"/>
    </location>
</feature>
<protein>
    <submittedName>
        <fullName evidence="2">Uncharacterized protein</fullName>
    </submittedName>
</protein>
<feature type="compositionally biased region" description="Low complexity" evidence="1">
    <location>
        <begin position="66"/>
        <end position="79"/>
    </location>
</feature>
<dbReference type="EMBL" id="JABCRI010000001">
    <property type="protein sequence ID" value="KAF8414145.1"/>
    <property type="molecule type" value="Genomic_DNA"/>
</dbReference>
<dbReference type="Proteomes" id="UP000655225">
    <property type="component" value="Unassembled WGS sequence"/>
</dbReference>
<reference evidence="2 3" key="1">
    <citation type="submission" date="2020-04" db="EMBL/GenBank/DDBJ databases">
        <title>Plant Genome Project.</title>
        <authorList>
            <person name="Zhang R.-G."/>
        </authorList>
    </citation>
    <scope>NUCLEOTIDE SEQUENCE [LARGE SCALE GENOMIC DNA]</scope>
    <source>
        <strain evidence="2">YNK0</strain>
        <tissue evidence="2">Leaf</tissue>
    </source>
</reference>
<proteinExistence type="predicted"/>
<dbReference type="AlphaFoldDB" id="A0A834ZYQ3"/>
<gene>
    <name evidence="2" type="ORF">HHK36_002144</name>
</gene>
<evidence type="ECO:0000313" key="2">
    <source>
        <dbReference type="EMBL" id="KAF8414145.1"/>
    </source>
</evidence>
<organism evidence="2 3">
    <name type="scientific">Tetracentron sinense</name>
    <name type="common">Spur-leaf</name>
    <dbReference type="NCBI Taxonomy" id="13715"/>
    <lineage>
        <taxon>Eukaryota</taxon>
        <taxon>Viridiplantae</taxon>
        <taxon>Streptophyta</taxon>
        <taxon>Embryophyta</taxon>
        <taxon>Tracheophyta</taxon>
        <taxon>Spermatophyta</taxon>
        <taxon>Magnoliopsida</taxon>
        <taxon>Trochodendrales</taxon>
        <taxon>Trochodendraceae</taxon>
        <taxon>Tetracentron</taxon>
    </lineage>
</organism>
<evidence type="ECO:0000256" key="1">
    <source>
        <dbReference type="SAM" id="MobiDB-lite"/>
    </source>
</evidence>
<name>A0A834ZYQ3_TETSI</name>
<sequence>MHISFHGKGSLGTKREMANLSGRSGPNRDEKDHGNRLKYAFDGGFLSGAHPPDTPLTVDVDDEDSSIPQSSESESSDSVGESKRFSDLAASIQVFSGSLLRMELAEIEMLKAREALRVEAERRRVELEDEMTQMFLSTQLQMASFLARESRNRKRKRVEEEISSSSERVDLVVMSTYKQKSLRTRSFETHQKDAPGFLISTLVSHQDEDLGVSAMPEKEANFI</sequence>
<comment type="caution">
    <text evidence="2">The sequence shown here is derived from an EMBL/GenBank/DDBJ whole genome shotgun (WGS) entry which is preliminary data.</text>
</comment>
<dbReference type="OrthoDB" id="1729514at2759"/>
<feature type="compositionally biased region" description="Basic and acidic residues" evidence="1">
    <location>
        <begin position="26"/>
        <end position="35"/>
    </location>
</feature>